<dbReference type="Proteomes" id="UP000315369">
    <property type="component" value="Unassembled WGS sequence"/>
</dbReference>
<name>A0A540X7I3_9BACT</name>
<evidence type="ECO:0000313" key="4">
    <source>
        <dbReference type="Proteomes" id="UP000315369"/>
    </source>
</evidence>
<dbReference type="AlphaFoldDB" id="A0A540X7I3"/>
<feature type="chain" id="PRO_5021807608" evidence="2">
    <location>
        <begin position="32"/>
        <end position="270"/>
    </location>
</feature>
<dbReference type="OrthoDB" id="116979at2"/>
<keyword evidence="4" id="KW-1185">Reference proteome</keyword>
<gene>
    <name evidence="3" type="ORF">FJV41_04250</name>
</gene>
<dbReference type="EMBL" id="VIFM01000010">
    <property type="protein sequence ID" value="TQF17261.1"/>
    <property type="molecule type" value="Genomic_DNA"/>
</dbReference>
<protein>
    <submittedName>
        <fullName evidence="3">DUF2092 domain-containing protein</fullName>
    </submittedName>
</protein>
<evidence type="ECO:0000256" key="1">
    <source>
        <dbReference type="ARBA" id="ARBA00022729"/>
    </source>
</evidence>
<evidence type="ECO:0000256" key="2">
    <source>
        <dbReference type="SAM" id="SignalP"/>
    </source>
</evidence>
<dbReference type="Pfam" id="PF09865">
    <property type="entry name" value="DUF2092"/>
    <property type="match status" value="1"/>
</dbReference>
<dbReference type="RefSeq" id="WP_141641110.1">
    <property type="nucleotide sequence ID" value="NZ_VIFM01000010.1"/>
</dbReference>
<proteinExistence type="predicted"/>
<dbReference type="Gene3D" id="2.50.20.10">
    <property type="entry name" value="Lipoprotein localisation LolA/LolB/LppX"/>
    <property type="match status" value="1"/>
</dbReference>
<reference evidence="3 4" key="1">
    <citation type="submission" date="2019-06" db="EMBL/GenBank/DDBJ databases">
        <authorList>
            <person name="Livingstone P."/>
            <person name="Whitworth D."/>
        </authorList>
    </citation>
    <scope>NUCLEOTIDE SEQUENCE [LARGE SCALE GENOMIC DNA]</scope>
    <source>
        <strain evidence="3 4">AM401</strain>
    </source>
</reference>
<dbReference type="InterPro" id="IPR019207">
    <property type="entry name" value="DUF2092"/>
</dbReference>
<dbReference type="SUPFAM" id="SSF89392">
    <property type="entry name" value="Prokaryotic lipoproteins and lipoprotein localization factors"/>
    <property type="match status" value="1"/>
</dbReference>
<accession>A0A540X7I3</accession>
<comment type="caution">
    <text evidence="3">The sequence shown here is derived from an EMBL/GenBank/DDBJ whole genome shotgun (WGS) entry which is preliminary data.</text>
</comment>
<dbReference type="InterPro" id="IPR029046">
    <property type="entry name" value="LolA/LolB/LppX"/>
</dbReference>
<sequence length="270" mass="29115">MGLQGIGSKKRLLSLVLCAGGLVSGFSPALAAPGQAAAGPQDAPAVDPNAIKALEEMGGFLRSLPAFAITAETTTDEVLDSGQKIQLSSEAELRARRPDKLRVDIKSDRKQRQFFYDGKTFTVNGPKGGYYASFDAPPTLAQTIATAEHRYGVEIPLVDLFYWGTDKSGIKDIQSAIDVGPATIDGVETEQYAFKQQGVDWQVWIEKGDKPLPRKLVITNTQDPTQPQHVAVLDWNLKPNVGNAVFAFNPPKGSHRIQFDAGPSNPGRSP</sequence>
<keyword evidence="1 2" id="KW-0732">Signal</keyword>
<evidence type="ECO:0000313" key="3">
    <source>
        <dbReference type="EMBL" id="TQF17261.1"/>
    </source>
</evidence>
<organism evidence="3 4">
    <name type="scientific">Myxococcus llanfairpwllgwyngyllgogerychwyrndrobwllllantysiliogogogochensis</name>
    <dbReference type="NCBI Taxonomy" id="2590453"/>
    <lineage>
        <taxon>Bacteria</taxon>
        <taxon>Pseudomonadati</taxon>
        <taxon>Myxococcota</taxon>
        <taxon>Myxococcia</taxon>
        <taxon>Myxococcales</taxon>
        <taxon>Cystobacterineae</taxon>
        <taxon>Myxococcaceae</taxon>
        <taxon>Myxococcus</taxon>
    </lineage>
</organism>
<feature type="signal peptide" evidence="2">
    <location>
        <begin position="1"/>
        <end position="31"/>
    </location>
</feature>